<evidence type="ECO:0000313" key="1">
    <source>
        <dbReference type="EMBL" id="MBE2985555.1"/>
    </source>
</evidence>
<protein>
    <recommendedName>
        <fullName evidence="3">Phage minor tail protein L</fullName>
    </recommendedName>
</protein>
<accession>A0ABD4JG91</accession>
<evidence type="ECO:0008006" key="3">
    <source>
        <dbReference type="Google" id="ProtNLM"/>
    </source>
</evidence>
<gene>
    <name evidence="1" type="ORF">CCAL12919_00200</name>
</gene>
<sequence>MKLTTIKDLNALTSDSALLVALDIFIPDTPTVRVVNNSENISFRGDEYVAFPFFIGEIQTAKGETPSFSLQIDNTSRAMERYVLKYDEYLKTNGADNSSIKAVIYVLNTKDLSEAVLEENFELTNFSSDEKYITFNLGASSLFNLSYPPRKMYKDFCTFAFKGEECGYKGDAVKCDKSLSDCRAKGNSVRFGGFLGIQGGYKK</sequence>
<dbReference type="InterPro" id="IPR006487">
    <property type="entry name" value="Phage_lambda_L"/>
</dbReference>
<organism evidence="1 2">
    <name type="scientific">Campylobacter californiensis</name>
    <dbReference type="NCBI Taxonomy" id="1032243"/>
    <lineage>
        <taxon>Bacteria</taxon>
        <taxon>Pseudomonadati</taxon>
        <taxon>Campylobacterota</taxon>
        <taxon>Epsilonproteobacteria</taxon>
        <taxon>Campylobacterales</taxon>
        <taxon>Campylobacteraceae</taxon>
        <taxon>Campylobacter</taxon>
    </lineage>
</organism>
<name>A0ABD4JG91_9BACT</name>
<evidence type="ECO:0000313" key="2">
    <source>
        <dbReference type="Proteomes" id="UP001318760"/>
    </source>
</evidence>
<dbReference type="Proteomes" id="UP001318760">
    <property type="component" value="Unassembled WGS sequence"/>
</dbReference>
<reference evidence="1 2" key="1">
    <citation type="submission" date="2020-10" db="EMBL/GenBank/DDBJ databases">
        <title>Campylobacter californiensis sp. nov. isolated from cattle and feral swine in California.</title>
        <authorList>
            <person name="Miller W.G."/>
        </authorList>
    </citation>
    <scope>NUCLEOTIDE SEQUENCE [LARGE SCALE GENOMIC DNA]</scope>
    <source>
        <strain evidence="1 2">RM12919</strain>
    </source>
</reference>
<comment type="caution">
    <text evidence="1">The sequence shown here is derived from an EMBL/GenBank/DDBJ whole genome shotgun (WGS) entry which is preliminary data.</text>
</comment>
<dbReference type="RefSeq" id="WP_170000351.1">
    <property type="nucleotide sequence ID" value="NZ_JADBHS010000001.1"/>
</dbReference>
<proteinExistence type="predicted"/>
<dbReference type="AlphaFoldDB" id="A0ABD4JG91"/>
<dbReference type="EMBL" id="JADBHS010000001">
    <property type="protein sequence ID" value="MBE2985555.1"/>
    <property type="molecule type" value="Genomic_DNA"/>
</dbReference>
<dbReference type="Pfam" id="PF05100">
    <property type="entry name" value="Phage_tail_L"/>
    <property type="match status" value="1"/>
</dbReference>